<dbReference type="PANTHER" id="PTHR34136:SF1">
    <property type="entry name" value="UDP-N-ACETYL-D-MANNOSAMINURONIC ACID TRANSFERASE"/>
    <property type="match status" value="1"/>
</dbReference>
<dbReference type="Proteomes" id="UP001500767">
    <property type="component" value="Unassembled WGS sequence"/>
</dbReference>
<accession>A0ABP6X0I5</accession>
<comment type="caution">
    <text evidence="3">The sequence shown here is derived from an EMBL/GenBank/DDBJ whole genome shotgun (WGS) entry which is preliminary data.</text>
</comment>
<protein>
    <recommendedName>
        <fullName evidence="5">N-acetylglucosaminyldiphosphoundecaprenol N-acetyl-beta-D-mannosaminyltransferase</fullName>
    </recommendedName>
</protein>
<dbReference type="InterPro" id="IPR004629">
    <property type="entry name" value="WecG_TagA_CpsF"/>
</dbReference>
<evidence type="ECO:0000256" key="2">
    <source>
        <dbReference type="ARBA" id="ARBA00022679"/>
    </source>
</evidence>
<dbReference type="PANTHER" id="PTHR34136">
    <property type="match status" value="1"/>
</dbReference>
<dbReference type="Pfam" id="PF03808">
    <property type="entry name" value="Glyco_tran_WecG"/>
    <property type="match status" value="1"/>
</dbReference>
<dbReference type="EMBL" id="BAAAYR010000001">
    <property type="protein sequence ID" value="GAA3559474.1"/>
    <property type="molecule type" value="Genomic_DNA"/>
</dbReference>
<dbReference type="CDD" id="cd06533">
    <property type="entry name" value="Glyco_transf_WecG_TagA"/>
    <property type="match status" value="1"/>
</dbReference>
<reference evidence="4" key="1">
    <citation type="journal article" date="2019" name="Int. J. Syst. Evol. Microbiol.">
        <title>The Global Catalogue of Microorganisms (GCM) 10K type strain sequencing project: providing services to taxonomists for standard genome sequencing and annotation.</title>
        <authorList>
            <consortium name="The Broad Institute Genomics Platform"/>
            <consortium name="The Broad Institute Genome Sequencing Center for Infectious Disease"/>
            <person name="Wu L."/>
            <person name="Ma J."/>
        </authorList>
    </citation>
    <scope>NUCLEOTIDE SEQUENCE [LARGE SCALE GENOMIC DNA]</scope>
    <source>
        <strain evidence="4">JCM 16540</strain>
    </source>
</reference>
<evidence type="ECO:0008006" key="5">
    <source>
        <dbReference type="Google" id="ProtNLM"/>
    </source>
</evidence>
<evidence type="ECO:0000313" key="4">
    <source>
        <dbReference type="Proteomes" id="UP001500767"/>
    </source>
</evidence>
<sequence>MASALGGGVPLAIASANLDHLHHFAAGGLDLPPDQTVDGVRWRTLLDGVPLLRAVERTARRPVELHTGSELLPEALRLGAEVGARVVLVGGGPVLRERWPAALAEQYPGLVDAGTREVAWAWLDRAGSGEQLARWVADRRADVVVVSLGKPRQERWLRDHGARTGGRLLLAVGSAPEYVAGTAYRAPDWARRHGLEWAVRLAREPRRLWRRYLLDDARVWLGLRRRLRTTPPA</sequence>
<name>A0ABP6X0I5_9ACTN</name>
<keyword evidence="4" id="KW-1185">Reference proteome</keyword>
<keyword evidence="1" id="KW-0328">Glycosyltransferase</keyword>
<proteinExistence type="predicted"/>
<dbReference type="NCBIfam" id="TIGR00696">
    <property type="entry name" value="wecG_tagA_cpsF"/>
    <property type="match status" value="1"/>
</dbReference>
<gene>
    <name evidence="3" type="ORF">GCM10022197_13620</name>
</gene>
<organism evidence="3 4">
    <name type="scientific">Microlunatus spumicola</name>
    <dbReference type="NCBI Taxonomy" id="81499"/>
    <lineage>
        <taxon>Bacteria</taxon>
        <taxon>Bacillati</taxon>
        <taxon>Actinomycetota</taxon>
        <taxon>Actinomycetes</taxon>
        <taxon>Propionibacteriales</taxon>
        <taxon>Propionibacteriaceae</taxon>
        <taxon>Microlunatus</taxon>
    </lineage>
</organism>
<evidence type="ECO:0000313" key="3">
    <source>
        <dbReference type="EMBL" id="GAA3559474.1"/>
    </source>
</evidence>
<keyword evidence="2" id="KW-0808">Transferase</keyword>
<evidence type="ECO:0000256" key="1">
    <source>
        <dbReference type="ARBA" id="ARBA00022676"/>
    </source>
</evidence>